<dbReference type="PANTHER" id="PTHR11937">
    <property type="entry name" value="ACTIN"/>
    <property type="match status" value="1"/>
</dbReference>
<dbReference type="InterPro" id="IPR020902">
    <property type="entry name" value="Actin/actin-like_CS"/>
</dbReference>
<dbReference type="EMBL" id="SNRW01042433">
    <property type="protein sequence ID" value="KAA6332327.1"/>
    <property type="molecule type" value="Genomic_DNA"/>
</dbReference>
<dbReference type="InterPro" id="IPR043129">
    <property type="entry name" value="ATPase_NBD"/>
</dbReference>
<gene>
    <name evidence="1" type="ORF">EZS28_053291</name>
</gene>
<dbReference type="Gene3D" id="3.30.420.40">
    <property type="match status" value="1"/>
</dbReference>
<comment type="caution">
    <text evidence="1">The sequence shown here is derived from an EMBL/GenBank/DDBJ whole genome shotgun (WGS) entry which is preliminary data.</text>
</comment>
<dbReference type="PROSITE" id="PS01132">
    <property type="entry name" value="ACTINS_ACT_LIKE"/>
    <property type="match status" value="1"/>
</dbReference>
<evidence type="ECO:0000313" key="1">
    <source>
        <dbReference type="EMBL" id="KAA6332327.1"/>
    </source>
</evidence>
<reference evidence="1 2" key="1">
    <citation type="submission" date="2019-03" db="EMBL/GenBank/DDBJ databases">
        <title>Single cell metagenomics reveals metabolic interactions within the superorganism composed of flagellate Streblomastix strix and complex community of Bacteroidetes bacteria on its surface.</title>
        <authorList>
            <person name="Treitli S.C."/>
            <person name="Kolisko M."/>
            <person name="Husnik F."/>
            <person name="Keeling P."/>
            <person name="Hampl V."/>
        </authorList>
    </citation>
    <scope>NUCLEOTIDE SEQUENCE [LARGE SCALE GENOMIC DNA]</scope>
    <source>
        <strain evidence="1">ST1C</strain>
    </source>
</reference>
<evidence type="ECO:0000313" key="2">
    <source>
        <dbReference type="Proteomes" id="UP000324800"/>
    </source>
</evidence>
<proteinExistence type="predicted"/>
<dbReference type="Proteomes" id="UP000324800">
    <property type="component" value="Unassembled WGS sequence"/>
</dbReference>
<dbReference type="AlphaFoldDB" id="A0A5J4RE48"/>
<accession>A0A5J4RE48</accession>
<dbReference type="FunFam" id="3.30.420.40:FF:000050">
    <property type="entry name" value="Actin, alpha skeletal muscle"/>
    <property type="match status" value="1"/>
</dbReference>
<dbReference type="InterPro" id="IPR004000">
    <property type="entry name" value="Actin"/>
</dbReference>
<feature type="non-terminal residue" evidence="1">
    <location>
        <position position="105"/>
    </location>
</feature>
<organism evidence="1 2">
    <name type="scientific">Streblomastix strix</name>
    <dbReference type="NCBI Taxonomy" id="222440"/>
    <lineage>
        <taxon>Eukaryota</taxon>
        <taxon>Metamonada</taxon>
        <taxon>Preaxostyla</taxon>
        <taxon>Oxymonadida</taxon>
        <taxon>Streblomastigidae</taxon>
        <taxon>Streblomastix</taxon>
    </lineage>
</organism>
<protein>
    <submittedName>
        <fullName evidence="1">Putative actin-4</fullName>
    </submittedName>
</protein>
<dbReference type="SUPFAM" id="SSF53067">
    <property type="entry name" value="Actin-like ATPase domain"/>
    <property type="match status" value="2"/>
</dbReference>
<dbReference type="Pfam" id="PF00022">
    <property type="entry name" value="Actin"/>
    <property type="match status" value="1"/>
</dbReference>
<dbReference type="PRINTS" id="PR00190">
    <property type="entry name" value="ACTIN"/>
</dbReference>
<sequence>MFNQHHIFYNEFRVDSEEHPVLLTEPPLNPKSNREKMTTVMFETFNVPAMYVQLQPVLSLYATGRTTGIVFDSGDGVSSVIPMIECYSILHVSISIDIGGRDLNE</sequence>
<dbReference type="OrthoDB" id="5132116at2759"/>
<name>A0A5J4RE48_9EUKA</name>